<dbReference type="InterPro" id="IPR008367">
    <property type="entry name" value="Regucalcin"/>
</dbReference>
<evidence type="ECO:0000256" key="1">
    <source>
        <dbReference type="ARBA" id="ARBA00001589"/>
    </source>
</evidence>
<proteinExistence type="inferred from homology"/>
<dbReference type="PANTHER" id="PTHR10907:SF47">
    <property type="entry name" value="REGUCALCIN"/>
    <property type="match status" value="1"/>
</dbReference>
<dbReference type="PRINTS" id="PR01790">
    <property type="entry name" value="SMP30FAMILY"/>
</dbReference>
<comment type="similarity">
    <text evidence="7">Belongs to the SMP-30/CGR1 family.</text>
</comment>
<comment type="subcellular location">
    <subcellularLocation>
        <location evidence="6">Cytoplasm</location>
    </subcellularLocation>
</comment>
<evidence type="ECO:0000256" key="8">
    <source>
        <dbReference type="ARBA" id="ARBA00013227"/>
    </source>
</evidence>
<evidence type="ECO:0000256" key="6">
    <source>
        <dbReference type="ARBA" id="ARBA00004496"/>
    </source>
</evidence>
<comment type="cofactor">
    <cofactor evidence="4">
        <name>Mg(2+)</name>
        <dbReference type="ChEBI" id="CHEBI:18420"/>
    </cofactor>
</comment>
<dbReference type="SUPFAM" id="SSF63829">
    <property type="entry name" value="Calcium-dependent phosphotriesterase"/>
    <property type="match status" value="1"/>
</dbReference>
<keyword evidence="12 16" id="KW-0378">Hydrolase</keyword>
<evidence type="ECO:0000256" key="3">
    <source>
        <dbReference type="ARBA" id="ARBA00001936"/>
    </source>
</evidence>
<keyword evidence="11" id="KW-0479">Metal-binding</keyword>
<dbReference type="InterPro" id="IPR011042">
    <property type="entry name" value="6-blade_b-propeller_TolB-like"/>
</dbReference>
<name>A0ABW0M0I6_9BACL</name>
<dbReference type="PRINTS" id="PR01791">
    <property type="entry name" value="REGUCALCIN"/>
</dbReference>
<dbReference type="Gene3D" id="2.120.10.30">
    <property type="entry name" value="TolB, C-terminal domain"/>
    <property type="match status" value="1"/>
</dbReference>
<dbReference type="RefSeq" id="WP_378083475.1">
    <property type="nucleotide sequence ID" value="NZ_JBHSMH010000101.1"/>
</dbReference>
<comment type="cofactor">
    <cofactor evidence="5">
        <name>Zn(2+)</name>
        <dbReference type="ChEBI" id="CHEBI:29105"/>
    </cofactor>
</comment>
<evidence type="ECO:0000256" key="10">
    <source>
        <dbReference type="ARBA" id="ARBA00022490"/>
    </source>
</evidence>
<dbReference type="Proteomes" id="UP001596105">
    <property type="component" value="Unassembled WGS sequence"/>
</dbReference>
<accession>A0ABW0M0I6</accession>
<evidence type="ECO:0000313" key="16">
    <source>
        <dbReference type="EMBL" id="MFC5471513.1"/>
    </source>
</evidence>
<evidence type="ECO:0000256" key="13">
    <source>
        <dbReference type="ARBA" id="ARBA00022837"/>
    </source>
</evidence>
<comment type="cofactor">
    <cofactor evidence="2">
        <name>Ca(2+)</name>
        <dbReference type="ChEBI" id="CHEBI:29108"/>
    </cofactor>
</comment>
<evidence type="ECO:0000256" key="12">
    <source>
        <dbReference type="ARBA" id="ARBA00022801"/>
    </source>
</evidence>
<evidence type="ECO:0000256" key="9">
    <source>
        <dbReference type="ARBA" id="ARBA00016808"/>
    </source>
</evidence>
<comment type="catalytic activity">
    <reaction evidence="1">
        <text>D-glucono-1,5-lactone + H2O = D-gluconate + H(+)</text>
        <dbReference type="Rhea" id="RHEA:10440"/>
        <dbReference type="ChEBI" id="CHEBI:15377"/>
        <dbReference type="ChEBI" id="CHEBI:15378"/>
        <dbReference type="ChEBI" id="CHEBI:16217"/>
        <dbReference type="ChEBI" id="CHEBI:18391"/>
        <dbReference type="EC" id="3.1.1.17"/>
    </reaction>
</comment>
<keyword evidence="13" id="KW-0106">Calcium</keyword>
<dbReference type="EC" id="3.1.1.17" evidence="8"/>
<evidence type="ECO:0000259" key="15">
    <source>
        <dbReference type="Pfam" id="PF08450"/>
    </source>
</evidence>
<protein>
    <recommendedName>
        <fullName evidence="9">Regucalcin</fullName>
        <ecNumber evidence="8">3.1.1.17</ecNumber>
    </recommendedName>
    <alternativeName>
        <fullName evidence="14">Gluconolactonase</fullName>
    </alternativeName>
</protein>
<evidence type="ECO:0000256" key="11">
    <source>
        <dbReference type="ARBA" id="ARBA00022723"/>
    </source>
</evidence>
<keyword evidence="10" id="KW-0963">Cytoplasm</keyword>
<dbReference type="PANTHER" id="PTHR10907">
    <property type="entry name" value="REGUCALCIN"/>
    <property type="match status" value="1"/>
</dbReference>
<evidence type="ECO:0000313" key="17">
    <source>
        <dbReference type="Proteomes" id="UP001596105"/>
    </source>
</evidence>
<evidence type="ECO:0000256" key="2">
    <source>
        <dbReference type="ARBA" id="ARBA00001913"/>
    </source>
</evidence>
<comment type="caution">
    <text evidence="16">The sequence shown here is derived from an EMBL/GenBank/DDBJ whole genome shotgun (WGS) entry which is preliminary data.</text>
</comment>
<dbReference type="GO" id="GO:0016787">
    <property type="term" value="F:hydrolase activity"/>
    <property type="evidence" value="ECO:0007669"/>
    <property type="project" value="UniProtKB-KW"/>
</dbReference>
<dbReference type="Pfam" id="PF08450">
    <property type="entry name" value="SGL"/>
    <property type="match status" value="1"/>
</dbReference>
<evidence type="ECO:0000256" key="5">
    <source>
        <dbReference type="ARBA" id="ARBA00001947"/>
    </source>
</evidence>
<comment type="cofactor">
    <cofactor evidence="3">
        <name>Mn(2+)</name>
        <dbReference type="ChEBI" id="CHEBI:29035"/>
    </cofactor>
</comment>
<sequence>MQDKTLNLKLVCDAKAKLGEGPVWDTSRGCLYWVDILESRLHIHDPQHPQSDESIVISPYISSIVPRLSGGIALTLQNGFYAFDRDTQKTSLLAEVESTLTDNRFNDGKCDPAGRYLAGTMSMSYQPSKGTLYRMDANHSVRPLLSEVSISNGLAWTADGTTMYYVDTPTRQVAAFDYDMETGTLRNRRIVVEIPEEQGFPDGMTIDSEGMIWVAHWGGWRVTRWNPNTGKQLEYVPVPASQVTSCTFGGPNLDKLYITTARIGLNEEELTKQPHAGGLFCAELVIRGTPAVPFQG</sequence>
<dbReference type="InterPro" id="IPR005511">
    <property type="entry name" value="SMP-30"/>
</dbReference>
<evidence type="ECO:0000256" key="4">
    <source>
        <dbReference type="ARBA" id="ARBA00001946"/>
    </source>
</evidence>
<reference evidence="17" key="1">
    <citation type="journal article" date="2019" name="Int. J. Syst. Evol. Microbiol.">
        <title>The Global Catalogue of Microorganisms (GCM) 10K type strain sequencing project: providing services to taxonomists for standard genome sequencing and annotation.</title>
        <authorList>
            <consortium name="The Broad Institute Genomics Platform"/>
            <consortium name="The Broad Institute Genome Sequencing Center for Infectious Disease"/>
            <person name="Wu L."/>
            <person name="Ma J."/>
        </authorList>
    </citation>
    <scope>NUCLEOTIDE SEQUENCE [LARGE SCALE GENOMIC DNA]</scope>
    <source>
        <strain evidence="17">CCUG 57113</strain>
    </source>
</reference>
<dbReference type="EMBL" id="JBHSMH010000101">
    <property type="protein sequence ID" value="MFC5471513.1"/>
    <property type="molecule type" value="Genomic_DNA"/>
</dbReference>
<keyword evidence="17" id="KW-1185">Reference proteome</keyword>
<feature type="domain" description="SMP-30/Gluconolactonase/LRE-like region" evidence="15">
    <location>
        <begin position="18"/>
        <end position="262"/>
    </location>
</feature>
<gene>
    <name evidence="16" type="ORF">ACFPPD_22825</name>
</gene>
<organism evidence="16 17">
    <name type="scientific">Cohnella suwonensis</name>
    <dbReference type="NCBI Taxonomy" id="696072"/>
    <lineage>
        <taxon>Bacteria</taxon>
        <taxon>Bacillati</taxon>
        <taxon>Bacillota</taxon>
        <taxon>Bacilli</taxon>
        <taxon>Bacillales</taxon>
        <taxon>Paenibacillaceae</taxon>
        <taxon>Cohnella</taxon>
    </lineage>
</organism>
<dbReference type="InterPro" id="IPR013658">
    <property type="entry name" value="SGL"/>
</dbReference>
<evidence type="ECO:0000256" key="7">
    <source>
        <dbReference type="ARBA" id="ARBA00008853"/>
    </source>
</evidence>
<evidence type="ECO:0000256" key="14">
    <source>
        <dbReference type="ARBA" id="ARBA00032464"/>
    </source>
</evidence>